<dbReference type="GO" id="GO:0003712">
    <property type="term" value="F:transcription coregulator activity"/>
    <property type="evidence" value="ECO:0007669"/>
    <property type="project" value="InterPro"/>
</dbReference>
<dbReference type="VEuPathDB" id="FungiDB:L203_00561"/>
<reference evidence="7" key="3">
    <citation type="submission" date="2024-01" db="EMBL/GenBank/DDBJ databases">
        <authorList>
            <person name="Coelho M.A."/>
            <person name="David-Palma M."/>
            <person name="Shea T."/>
            <person name="Sun S."/>
            <person name="Cuomo C.A."/>
            <person name="Heitman J."/>
        </authorList>
    </citation>
    <scope>NUCLEOTIDE SEQUENCE</scope>
    <source>
        <strain evidence="7">CBS 7841</strain>
    </source>
</reference>
<dbReference type="RefSeq" id="XP_066066325.1">
    <property type="nucleotide sequence ID" value="XM_066210228.1"/>
</dbReference>
<dbReference type="AlphaFoldDB" id="A0A1E3IXE5"/>
<dbReference type="Proteomes" id="UP000094043">
    <property type="component" value="Chromosome 1"/>
</dbReference>
<evidence type="ECO:0000256" key="2">
    <source>
        <dbReference type="ARBA" id="ARBA00005942"/>
    </source>
</evidence>
<organism evidence="7 8">
    <name type="scientific">Cryptococcus depauperatus CBS 7841</name>
    <dbReference type="NCBI Taxonomy" id="1295531"/>
    <lineage>
        <taxon>Eukaryota</taxon>
        <taxon>Fungi</taxon>
        <taxon>Dikarya</taxon>
        <taxon>Basidiomycota</taxon>
        <taxon>Agaricomycotina</taxon>
        <taxon>Tremellomycetes</taxon>
        <taxon>Tremellales</taxon>
        <taxon>Cryptococcaceae</taxon>
        <taxon>Cryptococcus</taxon>
    </lineage>
</organism>
<feature type="compositionally biased region" description="Acidic residues" evidence="6">
    <location>
        <begin position="221"/>
        <end position="231"/>
    </location>
</feature>
<keyword evidence="5" id="KW-0539">Nucleus</keyword>
<dbReference type="GeneID" id="91084988"/>
<dbReference type="GO" id="GO:0006357">
    <property type="term" value="P:regulation of transcription by RNA polymerase II"/>
    <property type="evidence" value="ECO:0007669"/>
    <property type="project" value="InterPro"/>
</dbReference>
<protein>
    <submittedName>
        <fullName evidence="7">Uncharacterized protein</fullName>
    </submittedName>
</protein>
<evidence type="ECO:0000256" key="6">
    <source>
        <dbReference type="SAM" id="MobiDB-lite"/>
    </source>
</evidence>
<feature type="region of interest" description="Disordered" evidence="6">
    <location>
        <begin position="1"/>
        <end position="36"/>
    </location>
</feature>
<reference evidence="7" key="1">
    <citation type="submission" date="2016-06" db="EMBL/GenBank/DDBJ databases">
        <authorList>
            <person name="Cuomo C."/>
            <person name="Litvintseva A."/>
            <person name="Heitman J."/>
            <person name="Chen Y."/>
            <person name="Sun S."/>
            <person name="Springer D."/>
            <person name="Dromer F."/>
            <person name="Young S."/>
            <person name="Zeng Q."/>
            <person name="Chapman S."/>
            <person name="Gujja S."/>
            <person name="Saif S."/>
            <person name="Birren B."/>
        </authorList>
    </citation>
    <scope>NUCLEOTIDE SEQUENCE</scope>
    <source>
        <strain evidence="7">CBS 7841</strain>
    </source>
</reference>
<dbReference type="GO" id="GO:0016592">
    <property type="term" value="C:mediator complex"/>
    <property type="evidence" value="ECO:0007669"/>
    <property type="project" value="InterPro"/>
</dbReference>
<keyword evidence="3" id="KW-0805">Transcription regulation</keyword>
<dbReference type="Pfam" id="PF06179">
    <property type="entry name" value="Med22"/>
    <property type="match status" value="1"/>
</dbReference>
<name>A0A1E3IXE5_9TREE</name>
<evidence type="ECO:0000256" key="4">
    <source>
        <dbReference type="ARBA" id="ARBA00023163"/>
    </source>
</evidence>
<feature type="region of interest" description="Disordered" evidence="6">
    <location>
        <begin position="167"/>
        <end position="287"/>
    </location>
</feature>
<dbReference type="InterPro" id="IPR009332">
    <property type="entry name" value="Med22"/>
</dbReference>
<evidence type="ECO:0000256" key="3">
    <source>
        <dbReference type="ARBA" id="ARBA00023015"/>
    </source>
</evidence>
<dbReference type="KEGG" id="cdep:91084988"/>
<feature type="compositionally biased region" description="Polar residues" evidence="6">
    <location>
        <begin position="1"/>
        <end position="17"/>
    </location>
</feature>
<comment type="similarity">
    <text evidence="2">Belongs to the Mediator complex subunit 22 family.</text>
</comment>
<proteinExistence type="inferred from homology"/>
<keyword evidence="4" id="KW-0804">Transcription</keyword>
<evidence type="ECO:0000313" key="8">
    <source>
        <dbReference type="Proteomes" id="UP000094043"/>
    </source>
</evidence>
<evidence type="ECO:0000313" key="7">
    <source>
        <dbReference type="EMBL" id="WVN85625.1"/>
    </source>
</evidence>
<evidence type="ECO:0000256" key="5">
    <source>
        <dbReference type="ARBA" id="ARBA00023242"/>
    </source>
</evidence>
<dbReference type="EMBL" id="CP143784">
    <property type="protein sequence ID" value="WVN85625.1"/>
    <property type="molecule type" value="Genomic_DNA"/>
</dbReference>
<accession>A0A1E3IXE5</accession>
<reference evidence="7" key="2">
    <citation type="journal article" date="2022" name="Elife">
        <title>Obligate sexual reproduction of a homothallic fungus closely related to the Cryptococcus pathogenic species complex.</title>
        <authorList>
            <person name="Passer A.R."/>
            <person name="Clancey S.A."/>
            <person name="Shea T."/>
            <person name="David-Palma M."/>
            <person name="Averette A.F."/>
            <person name="Boekhout T."/>
            <person name="Porcel B.M."/>
            <person name="Nowrousian M."/>
            <person name="Cuomo C.A."/>
            <person name="Sun S."/>
            <person name="Heitman J."/>
            <person name="Coelho M.A."/>
        </authorList>
    </citation>
    <scope>NUCLEOTIDE SEQUENCE</scope>
    <source>
        <strain evidence="7">CBS 7841</strain>
    </source>
</reference>
<dbReference type="OrthoDB" id="203279at2759"/>
<feature type="compositionally biased region" description="Basic and acidic residues" evidence="6">
    <location>
        <begin position="167"/>
        <end position="194"/>
    </location>
</feature>
<comment type="subcellular location">
    <subcellularLocation>
        <location evidence="1">Nucleus</location>
    </subcellularLocation>
</comment>
<keyword evidence="8" id="KW-1185">Reference proteome</keyword>
<sequence length="287" mass="32096">MSQPFRTDSLRPSSLPSATLGRRRPHQSSSTAAFATAEGEEKLIIEEKATRLLEKEHDRWNERIDRDIKGCVDGLKELVQLADISESQSNSLTASTLGLRLPVRTNSLIRSALNIRDMAHELKLLLLLSDRVGQVQARDRERHAVAEEITTKRENVEKIIMELGRKGKEDREIKDETADKKEEHKHVTGQEQESKPSSPGFEINSLIIPPTEPTRQRPDEGENMDDMEVDNEDRNFEIVEVPQESNTAPAPAPIVVMDSVPPSGANAISKDKSSDSLSDSDQFEEIS</sequence>
<evidence type="ECO:0000256" key="1">
    <source>
        <dbReference type="ARBA" id="ARBA00004123"/>
    </source>
</evidence>
<gene>
    <name evidence="7" type="ORF">L203_100774</name>
</gene>